<dbReference type="InterPro" id="IPR049408">
    <property type="entry name" value="UVSSA_N_a-solenoid_rpt"/>
</dbReference>
<dbReference type="Pfam" id="PF20867">
    <property type="entry name" value="UVSSA_N"/>
    <property type="match status" value="1"/>
</dbReference>
<protein>
    <submittedName>
        <fullName evidence="13">UV-stimulated scaffold protein A</fullName>
    </submittedName>
</protein>
<sequence length="605" mass="69696">MENTSELTILRRCVATIIEKFQYTSNELDKKELNEIKHVVRGNCGVIPGLVNSLFYSLQHEECEGRLAVVKICDYLFQRSHAFRVQIINSFKEWLLYTAETDPFHHPLPQPKAVANVLKIDTIKIVKEWYRKFSSAYPKLSSAYHYLRSSKAFDFDRADAQLLAERTRDEELNKRKEHRAALITEEVNARFLEREKDILDCINEVRNALEILVPKFEEEQEDKQQDLPGPSTNNALHAYTCSETISITVPLNSQLIEINETNEAVVQSLMDSIKMLRFYDGLISKWLTKLTKDGNGSSTPVLKKLLDLKSNVGIEMQRYEELKLPKIPRKRIQGSDSESDDFEDVPEKEGLELDFKYENDSLTSYEIERIKQLEGETSSSTRKGMKETTCKTQLPSKEEMIPVLPFGLDLKYWGEDNVKPAEVPRNNSDCHRFWRPSDESDVTTTDGVEAYKSRLIIFSGEEVKYRQCRAPLLDGRLCPRHDKYKCPIHGRIIPRDDMGFPIKEVKDSKSVSKPGVPDDAEYIKDLESATNVQLQAPQCSKSKITKKSPRKKRPTSEAQNVRDRLSAKIFNPRSVKRVTETLDAIRKANAARRFEQQFNYALSRK</sequence>
<evidence type="ECO:0000256" key="1">
    <source>
        <dbReference type="ARBA" id="ARBA00004286"/>
    </source>
</evidence>
<dbReference type="PANTHER" id="PTHR28670:SF1">
    <property type="entry name" value="UV-STIMULATED SCAFFOLD PROTEIN A"/>
    <property type="match status" value="1"/>
</dbReference>
<keyword evidence="7" id="KW-0862">Zinc</keyword>
<evidence type="ECO:0000256" key="3">
    <source>
        <dbReference type="ARBA" id="ARBA00022454"/>
    </source>
</evidence>
<keyword evidence="6" id="KW-0863">Zinc-finger</keyword>
<evidence type="ECO:0000256" key="9">
    <source>
        <dbReference type="ARBA" id="ARBA00023204"/>
    </source>
</evidence>
<evidence type="ECO:0000256" key="5">
    <source>
        <dbReference type="ARBA" id="ARBA00022763"/>
    </source>
</evidence>
<name>A0A0N5APB5_9BILA</name>
<feature type="region of interest" description="Disordered" evidence="10">
    <location>
        <begin position="537"/>
        <end position="568"/>
    </location>
</feature>
<organism evidence="12 13">
    <name type="scientific">Syphacia muris</name>
    <dbReference type="NCBI Taxonomy" id="451379"/>
    <lineage>
        <taxon>Eukaryota</taxon>
        <taxon>Metazoa</taxon>
        <taxon>Ecdysozoa</taxon>
        <taxon>Nematoda</taxon>
        <taxon>Chromadorea</taxon>
        <taxon>Rhabditida</taxon>
        <taxon>Spirurina</taxon>
        <taxon>Oxyuridomorpha</taxon>
        <taxon>Oxyuroidea</taxon>
        <taxon>Oxyuridae</taxon>
        <taxon>Syphacia</taxon>
    </lineage>
</organism>
<keyword evidence="5" id="KW-0227">DNA damage</keyword>
<keyword evidence="12" id="KW-1185">Reference proteome</keyword>
<evidence type="ECO:0000313" key="12">
    <source>
        <dbReference type="Proteomes" id="UP000046393"/>
    </source>
</evidence>
<proteinExistence type="inferred from homology"/>
<evidence type="ECO:0000256" key="4">
    <source>
        <dbReference type="ARBA" id="ARBA00022723"/>
    </source>
</evidence>
<dbReference type="GO" id="GO:0008270">
    <property type="term" value="F:zinc ion binding"/>
    <property type="evidence" value="ECO:0007669"/>
    <property type="project" value="UniProtKB-KW"/>
</dbReference>
<comment type="subcellular location">
    <subcellularLocation>
        <location evidence="1">Chromosome</location>
    </subcellularLocation>
</comment>
<dbReference type="GO" id="GO:0005694">
    <property type="term" value="C:chromosome"/>
    <property type="evidence" value="ECO:0007669"/>
    <property type="project" value="UniProtKB-SubCell"/>
</dbReference>
<dbReference type="Pfam" id="PF09740">
    <property type="entry name" value="DUF2043"/>
    <property type="match status" value="1"/>
</dbReference>
<keyword evidence="9" id="KW-0234">DNA repair</keyword>
<evidence type="ECO:0000259" key="11">
    <source>
        <dbReference type="Pfam" id="PF09740"/>
    </source>
</evidence>
<feature type="region of interest" description="Disordered" evidence="10">
    <location>
        <begin position="373"/>
        <end position="392"/>
    </location>
</feature>
<dbReference type="GO" id="GO:0006283">
    <property type="term" value="P:transcription-coupled nucleotide-excision repair"/>
    <property type="evidence" value="ECO:0007669"/>
    <property type="project" value="TreeGrafter"/>
</dbReference>
<dbReference type="STRING" id="451379.A0A0N5APB5"/>
<dbReference type="WBParaSite" id="SMUV_0000648501-mRNA-1">
    <property type="protein sequence ID" value="SMUV_0000648501-mRNA-1"/>
    <property type="gene ID" value="SMUV_0000648501"/>
</dbReference>
<keyword evidence="3" id="KW-0158">Chromosome</keyword>
<feature type="domain" description="UV-stimulated scaffold protein A C-terminal" evidence="11">
    <location>
        <begin position="400"/>
        <end position="504"/>
    </location>
</feature>
<dbReference type="GO" id="GO:0000993">
    <property type="term" value="F:RNA polymerase II complex binding"/>
    <property type="evidence" value="ECO:0007669"/>
    <property type="project" value="TreeGrafter"/>
</dbReference>
<dbReference type="InterPro" id="IPR049431">
    <property type="entry name" value="UVSSA_C"/>
</dbReference>
<feature type="compositionally biased region" description="Basic residues" evidence="10">
    <location>
        <begin position="543"/>
        <end position="553"/>
    </location>
</feature>
<dbReference type="Proteomes" id="UP000046393">
    <property type="component" value="Unplaced"/>
</dbReference>
<dbReference type="GO" id="GO:0009411">
    <property type="term" value="P:response to UV"/>
    <property type="evidence" value="ECO:0007669"/>
    <property type="project" value="InterPro"/>
</dbReference>
<keyword evidence="8" id="KW-0175">Coiled coil</keyword>
<evidence type="ECO:0000256" key="2">
    <source>
        <dbReference type="ARBA" id="ARBA00009240"/>
    </source>
</evidence>
<dbReference type="InterPro" id="IPR018610">
    <property type="entry name" value="UVSSA"/>
</dbReference>
<evidence type="ECO:0000313" key="13">
    <source>
        <dbReference type="WBParaSite" id="SMUV_0000648501-mRNA-1"/>
    </source>
</evidence>
<evidence type="ECO:0000256" key="6">
    <source>
        <dbReference type="ARBA" id="ARBA00022771"/>
    </source>
</evidence>
<keyword evidence="4" id="KW-0479">Metal-binding</keyword>
<reference evidence="13" key="1">
    <citation type="submission" date="2017-02" db="UniProtKB">
        <authorList>
            <consortium name="WormBaseParasite"/>
        </authorList>
    </citation>
    <scope>IDENTIFICATION</scope>
</reference>
<comment type="similarity">
    <text evidence="2">Belongs to the UVSSA family.</text>
</comment>
<evidence type="ECO:0000256" key="10">
    <source>
        <dbReference type="SAM" id="MobiDB-lite"/>
    </source>
</evidence>
<accession>A0A0N5APB5</accession>
<evidence type="ECO:0000256" key="7">
    <source>
        <dbReference type="ARBA" id="ARBA00022833"/>
    </source>
</evidence>
<evidence type="ECO:0000256" key="8">
    <source>
        <dbReference type="ARBA" id="ARBA00023054"/>
    </source>
</evidence>
<dbReference type="PANTHER" id="PTHR28670">
    <property type="entry name" value="UV-STIMULATED SCAFFOLD PROTEIN A"/>
    <property type="match status" value="1"/>
</dbReference>
<dbReference type="AlphaFoldDB" id="A0A0N5APB5"/>